<feature type="domain" description="Peptidase M56" evidence="3">
    <location>
        <begin position="148"/>
        <end position="252"/>
    </location>
</feature>
<dbReference type="Pfam" id="PF05569">
    <property type="entry name" value="Peptidase_M56"/>
    <property type="match status" value="1"/>
</dbReference>
<name>A0A550I5W8_9FLAO</name>
<dbReference type="InterPro" id="IPR008756">
    <property type="entry name" value="Peptidase_M56"/>
</dbReference>
<keyword evidence="5" id="KW-1185">Reference proteome</keyword>
<dbReference type="AlphaFoldDB" id="A0A550I5W8"/>
<feature type="transmembrane region" description="Helical" evidence="2">
    <location>
        <begin position="6"/>
        <end position="22"/>
    </location>
</feature>
<sequence length="512" mass="58563">MWEYIIKSGLCLFVLYSFYRFFLEDEQFNFFKRFYLLAILLISFILPLISFSYTVEVYQESLPFSENFALSPDNLTNSAEKNISYNWILLAYLLGLIIFAGRFISNLKSMFQEINENDKYDQGHYILVLMKKKLSPYSFLKYIFLNKKEFQNKEISNAIIEHEKIHVDQKHSLDLLFIEFLQIIFWFNPVFIWIKRSIKLNHEYLADHAVIKNNMSALQYSKILCNYSSGHYHNTLSSPMSQSLIKKRILMISKTFSFKKMLLKLSMLIPVLAICVYFFNNEIKANTVLVTDTQNAHFREAFIQDNNTLSVKIEESSLYINGKEIKVAGLQEHLDNLMDKKSDDEVREMGLKVKMINPEEGFVEKVNKAFGNSRIAKISGIAILPPPPPMPAEPGSAPKPPKAPKAPKAGKTAKGSANVDSERVMEIEVIEEDGEKKTVKKEIIKVKGDSPAPPPNPSEEIDKIQSAGGSFYYNDKKISAAKAKEILESKNDINIEVKMIDGGTQKMSISDN</sequence>
<comment type="caution">
    <text evidence="4">The sequence shown here is derived from an EMBL/GenBank/DDBJ whole genome shotgun (WGS) entry which is preliminary data.</text>
</comment>
<reference evidence="4 5" key="1">
    <citation type="submission" date="2019-06" db="EMBL/GenBank/DDBJ databases">
        <title>Gramella sabulilitoris sp. nov., isolated from a marine sand.</title>
        <authorList>
            <person name="Yoon J.-H."/>
        </authorList>
    </citation>
    <scope>NUCLEOTIDE SEQUENCE [LARGE SCALE GENOMIC DNA]</scope>
    <source>
        <strain evidence="4 5">HSMS-1</strain>
    </source>
</reference>
<feature type="region of interest" description="Disordered" evidence="1">
    <location>
        <begin position="438"/>
        <end position="463"/>
    </location>
</feature>
<evidence type="ECO:0000256" key="2">
    <source>
        <dbReference type="SAM" id="Phobius"/>
    </source>
</evidence>
<feature type="transmembrane region" description="Helical" evidence="2">
    <location>
        <begin position="34"/>
        <end position="55"/>
    </location>
</feature>
<keyword evidence="2" id="KW-1133">Transmembrane helix</keyword>
<feature type="transmembrane region" description="Helical" evidence="2">
    <location>
        <begin position="85"/>
        <end position="104"/>
    </location>
</feature>
<dbReference type="EMBL" id="VHSF01000001">
    <property type="protein sequence ID" value="TRO66369.1"/>
    <property type="molecule type" value="Genomic_DNA"/>
</dbReference>
<dbReference type="InterPro" id="IPR052173">
    <property type="entry name" value="Beta-lactam_resp_regulator"/>
</dbReference>
<dbReference type="PANTHER" id="PTHR34978:SF3">
    <property type="entry name" value="SLR0241 PROTEIN"/>
    <property type="match status" value="1"/>
</dbReference>
<feature type="transmembrane region" description="Helical" evidence="2">
    <location>
        <begin position="261"/>
        <end position="279"/>
    </location>
</feature>
<dbReference type="OrthoDB" id="1522859at2"/>
<evidence type="ECO:0000259" key="3">
    <source>
        <dbReference type="Pfam" id="PF05569"/>
    </source>
</evidence>
<gene>
    <name evidence="4" type="ORF">FGM01_00350</name>
</gene>
<protein>
    <submittedName>
        <fullName evidence="4">M56 family metallopeptidase</fullName>
    </submittedName>
</protein>
<dbReference type="CDD" id="cd07341">
    <property type="entry name" value="M56_BlaR1_MecR1_like"/>
    <property type="match status" value="1"/>
</dbReference>
<keyword evidence="2" id="KW-0812">Transmembrane</keyword>
<accession>A0A550I5W8</accession>
<feature type="region of interest" description="Disordered" evidence="1">
    <location>
        <begin position="383"/>
        <end position="420"/>
    </location>
</feature>
<feature type="compositionally biased region" description="Pro residues" evidence="1">
    <location>
        <begin position="384"/>
        <end position="404"/>
    </location>
</feature>
<feature type="compositionally biased region" description="Basic and acidic residues" evidence="1">
    <location>
        <begin position="438"/>
        <end position="448"/>
    </location>
</feature>
<evidence type="ECO:0000313" key="5">
    <source>
        <dbReference type="Proteomes" id="UP000315131"/>
    </source>
</evidence>
<dbReference type="PANTHER" id="PTHR34978">
    <property type="entry name" value="POSSIBLE SENSOR-TRANSDUCER PROTEIN BLAR"/>
    <property type="match status" value="1"/>
</dbReference>
<keyword evidence="2" id="KW-0472">Membrane</keyword>
<evidence type="ECO:0000313" key="4">
    <source>
        <dbReference type="EMBL" id="TRO66369.1"/>
    </source>
</evidence>
<feature type="compositionally biased region" description="Low complexity" evidence="1">
    <location>
        <begin position="406"/>
        <end position="415"/>
    </location>
</feature>
<proteinExistence type="predicted"/>
<evidence type="ECO:0000256" key="1">
    <source>
        <dbReference type="SAM" id="MobiDB-lite"/>
    </source>
</evidence>
<organism evidence="4 5">
    <name type="scientific">Christiangramia sabulilitoris</name>
    <dbReference type="NCBI Taxonomy" id="2583991"/>
    <lineage>
        <taxon>Bacteria</taxon>
        <taxon>Pseudomonadati</taxon>
        <taxon>Bacteroidota</taxon>
        <taxon>Flavobacteriia</taxon>
        <taxon>Flavobacteriales</taxon>
        <taxon>Flavobacteriaceae</taxon>
        <taxon>Christiangramia</taxon>
    </lineage>
</organism>
<dbReference type="Proteomes" id="UP000315131">
    <property type="component" value="Unassembled WGS sequence"/>
</dbReference>